<proteinExistence type="inferred from homology"/>
<evidence type="ECO:0000256" key="7">
    <source>
        <dbReference type="ARBA" id="ARBA00022723"/>
    </source>
</evidence>
<keyword evidence="4 15" id="KW-1003">Cell membrane</keyword>
<evidence type="ECO:0000313" key="19">
    <source>
        <dbReference type="Proteomes" id="UP000430634"/>
    </source>
</evidence>
<feature type="transmembrane region" description="Helical" evidence="15">
    <location>
        <begin position="170"/>
        <end position="189"/>
    </location>
</feature>
<dbReference type="Pfam" id="PF00702">
    <property type="entry name" value="Hydrolase"/>
    <property type="match status" value="1"/>
</dbReference>
<dbReference type="InterPro" id="IPR036163">
    <property type="entry name" value="HMA_dom_sf"/>
</dbReference>
<dbReference type="PANTHER" id="PTHR43520">
    <property type="entry name" value="ATP7, ISOFORM B"/>
    <property type="match status" value="1"/>
</dbReference>
<keyword evidence="14 15" id="KW-0472">Membrane</keyword>
<dbReference type="SUPFAM" id="SSF56784">
    <property type="entry name" value="HAD-like"/>
    <property type="match status" value="1"/>
</dbReference>
<dbReference type="GO" id="GO:0043682">
    <property type="term" value="F:P-type divalent copper transporter activity"/>
    <property type="evidence" value="ECO:0007669"/>
    <property type="project" value="TreeGrafter"/>
</dbReference>
<reference evidence="17" key="4">
    <citation type="submission" date="2024-05" db="EMBL/GenBank/DDBJ databases">
        <authorList>
            <person name="Sun Q."/>
            <person name="Zhou Y."/>
        </authorList>
    </citation>
    <scope>NUCLEOTIDE SEQUENCE</scope>
    <source>
        <strain evidence="17">CGMCC 1.15931</strain>
    </source>
</reference>
<dbReference type="OrthoDB" id="8552908at2"/>
<dbReference type="PRINTS" id="PR00119">
    <property type="entry name" value="CATATPASE"/>
</dbReference>
<keyword evidence="13" id="KW-0406">Ion transport</keyword>
<dbReference type="InterPro" id="IPR018303">
    <property type="entry name" value="ATPase_P-typ_P_site"/>
</dbReference>
<evidence type="ECO:0000256" key="6">
    <source>
        <dbReference type="ARBA" id="ARBA00022692"/>
    </source>
</evidence>
<gene>
    <name evidence="17" type="ORF">GCM10011572_44690</name>
    <name evidence="18" type="ORF">GM672_06895</name>
</gene>
<name>A0A6I3STT7_9BURK</name>
<keyword evidence="12 15" id="KW-1133">Transmembrane helix</keyword>
<dbReference type="SUPFAM" id="SSF55008">
    <property type="entry name" value="HMA, heavy metal-associated domain"/>
    <property type="match status" value="1"/>
</dbReference>
<feature type="transmembrane region" description="Helical" evidence="15">
    <location>
        <begin position="422"/>
        <end position="444"/>
    </location>
</feature>
<protein>
    <submittedName>
        <fullName evidence="17">Copper-translocating P-type ATPase</fullName>
    </submittedName>
    <submittedName>
        <fullName evidence="18">Heavy metal translocating P-type ATPase</fullName>
    </submittedName>
</protein>
<comment type="caution">
    <text evidence="18">The sequence shown here is derived from an EMBL/GenBank/DDBJ whole genome shotgun (WGS) entry which is preliminary data.</text>
</comment>
<comment type="similarity">
    <text evidence="2 15">Belongs to the cation transport ATPase (P-type) (TC 3.A.3) family. Type IB subfamily.</text>
</comment>
<dbReference type="Gene3D" id="3.40.1110.10">
    <property type="entry name" value="Calcium-transporting ATPase, cytoplasmic domain N"/>
    <property type="match status" value="1"/>
</dbReference>
<feature type="transmembrane region" description="Helical" evidence="15">
    <location>
        <begin position="450"/>
        <end position="476"/>
    </location>
</feature>
<evidence type="ECO:0000259" key="16">
    <source>
        <dbReference type="PROSITE" id="PS50846"/>
    </source>
</evidence>
<evidence type="ECO:0000256" key="12">
    <source>
        <dbReference type="ARBA" id="ARBA00022989"/>
    </source>
</evidence>
<evidence type="ECO:0000256" key="5">
    <source>
        <dbReference type="ARBA" id="ARBA00022553"/>
    </source>
</evidence>
<evidence type="ECO:0000256" key="14">
    <source>
        <dbReference type="ARBA" id="ARBA00023136"/>
    </source>
</evidence>
<evidence type="ECO:0000256" key="15">
    <source>
        <dbReference type="RuleBase" id="RU362081"/>
    </source>
</evidence>
<evidence type="ECO:0000313" key="18">
    <source>
        <dbReference type="EMBL" id="MTV52464.1"/>
    </source>
</evidence>
<feature type="transmembrane region" description="Helical" evidence="15">
    <location>
        <begin position="243"/>
        <end position="261"/>
    </location>
</feature>
<feature type="transmembrane region" description="Helical" evidence="15">
    <location>
        <begin position="755"/>
        <end position="771"/>
    </location>
</feature>
<dbReference type="CDD" id="cd02079">
    <property type="entry name" value="P-type_ATPase_HM"/>
    <property type="match status" value="1"/>
</dbReference>
<dbReference type="InterPro" id="IPR008250">
    <property type="entry name" value="ATPase_P-typ_transduc_dom_A_sf"/>
</dbReference>
<evidence type="ECO:0000256" key="11">
    <source>
        <dbReference type="ARBA" id="ARBA00022967"/>
    </source>
</evidence>
<dbReference type="NCBIfam" id="TIGR01511">
    <property type="entry name" value="ATPase-IB1_Cu"/>
    <property type="match status" value="1"/>
</dbReference>
<dbReference type="Proteomes" id="UP000430634">
    <property type="component" value="Unassembled WGS sequence"/>
</dbReference>
<evidence type="ECO:0000256" key="1">
    <source>
        <dbReference type="ARBA" id="ARBA00004651"/>
    </source>
</evidence>
<dbReference type="NCBIfam" id="TIGR01494">
    <property type="entry name" value="ATPase_P-type"/>
    <property type="match status" value="1"/>
</dbReference>
<evidence type="ECO:0000256" key="2">
    <source>
        <dbReference type="ARBA" id="ARBA00006024"/>
    </source>
</evidence>
<keyword evidence="3" id="KW-0813">Transport</keyword>
<dbReference type="Gene3D" id="2.70.150.10">
    <property type="entry name" value="Calcium-transporting ATPase, cytoplasmic transduction domain A"/>
    <property type="match status" value="1"/>
</dbReference>
<keyword evidence="10" id="KW-0460">Magnesium</keyword>
<dbReference type="Gene3D" id="3.30.70.100">
    <property type="match status" value="1"/>
</dbReference>
<dbReference type="InterPro" id="IPR021993">
    <property type="entry name" value="ATPase-cat-bd"/>
</dbReference>
<reference evidence="20" key="2">
    <citation type="journal article" date="2019" name="Int. J. Syst. Evol. Microbiol.">
        <title>The Global Catalogue of Microorganisms (GCM) 10K type strain sequencing project: providing services to taxonomists for standard genome sequencing and annotation.</title>
        <authorList>
            <consortium name="The Broad Institute Genomics Platform"/>
            <consortium name="The Broad Institute Genome Sequencing Center for Infectious Disease"/>
            <person name="Wu L."/>
            <person name="Ma J."/>
        </authorList>
    </citation>
    <scope>NUCLEOTIDE SEQUENCE [LARGE SCALE GENOMIC DNA]</scope>
    <source>
        <strain evidence="20">CGMCC 1.15931</strain>
    </source>
</reference>
<dbReference type="Pfam" id="PF00122">
    <property type="entry name" value="E1-E2_ATPase"/>
    <property type="match status" value="1"/>
</dbReference>
<evidence type="ECO:0000256" key="4">
    <source>
        <dbReference type="ARBA" id="ARBA00022475"/>
    </source>
</evidence>
<dbReference type="Pfam" id="PF00403">
    <property type="entry name" value="HMA"/>
    <property type="match status" value="1"/>
</dbReference>
<dbReference type="GO" id="GO:0016887">
    <property type="term" value="F:ATP hydrolysis activity"/>
    <property type="evidence" value="ECO:0007669"/>
    <property type="project" value="InterPro"/>
</dbReference>
<dbReference type="RefSeq" id="WP_155469792.1">
    <property type="nucleotide sequence ID" value="NZ_BMKG01000024.1"/>
</dbReference>
<keyword evidence="11" id="KW-1278">Translocase</keyword>
<dbReference type="GO" id="GO:0005886">
    <property type="term" value="C:plasma membrane"/>
    <property type="evidence" value="ECO:0007669"/>
    <property type="project" value="UniProtKB-SubCell"/>
</dbReference>
<dbReference type="InterPro" id="IPR059000">
    <property type="entry name" value="ATPase_P-type_domA"/>
</dbReference>
<dbReference type="GO" id="GO:0005507">
    <property type="term" value="F:copper ion binding"/>
    <property type="evidence" value="ECO:0007669"/>
    <property type="project" value="TreeGrafter"/>
</dbReference>
<dbReference type="GO" id="GO:0005524">
    <property type="term" value="F:ATP binding"/>
    <property type="evidence" value="ECO:0007669"/>
    <property type="project" value="UniProtKB-UniRule"/>
</dbReference>
<accession>A0A6I3STT7</accession>
<evidence type="ECO:0000256" key="8">
    <source>
        <dbReference type="ARBA" id="ARBA00022741"/>
    </source>
</evidence>
<dbReference type="InterPro" id="IPR023298">
    <property type="entry name" value="ATPase_P-typ_TM_dom_sf"/>
</dbReference>
<evidence type="ECO:0000313" key="17">
    <source>
        <dbReference type="EMBL" id="GGC18374.1"/>
    </source>
</evidence>
<evidence type="ECO:0000256" key="10">
    <source>
        <dbReference type="ARBA" id="ARBA00022842"/>
    </source>
</evidence>
<dbReference type="Gene3D" id="3.40.50.1000">
    <property type="entry name" value="HAD superfamily/HAD-like"/>
    <property type="match status" value="1"/>
</dbReference>
<evidence type="ECO:0000256" key="9">
    <source>
        <dbReference type="ARBA" id="ARBA00022840"/>
    </source>
</evidence>
<evidence type="ECO:0000256" key="3">
    <source>
        <dbReference type="ARBA" id="ARBA00022448"/>
    </source>
</evidence>
<comment type="subcellular location">
    <subcellularLocation>
        <location evidence="1">Cell membrane</location>
        <topology evidence="1">Multi-pass membrane protein</topology>
    </subcellularLocation>
</comment>
<dbReference type="SUPFAM" id="SSF81665">
    <property type="entry name" value="Calcium ATPase, transmembrane domain M"/>
    <property type="match status" value="1"/>
</dbReference>
<dbReference type="PROSITE" id="PS00154">
    <property type="entry name" value="ATPASE_E1_E2"/>
    <property type="match status" value="1"/>
</dbReference>
<reference evidence="17" key="1">
    <citation type="journal article" date="2014" name="Int. J. Syst. Evol. Microbiol.">
        <title>Complete genome of a new Firmicutes species belonging to the dominant human colonic microbiota ('Ruminococcus bicirculans') reveals two chromosomes and a selective capacity to utilize plant glucans.</title>
        <authorList>
            <consortium name="NISC Comparative Sequencing Program"/>
            <person name="Wegmann U."/>
            <person name="Louis P."/>
            <person name="Goesmann A."/>
            <person name="Henrissat B."/>
            <person name="Duncan S.H."/>
            <person name="Flint H.J."/>
        </authorList>
    </citation>
    <scope>NUCLEOTIDE SEQUENCE</scope>
    <source>
        <strain evidence="17">CGMCC 1.15931</strain>
    </source>
</reference>
<dbReference type="SUPFAM" id="SSF81653">
    <property type="entry name" value="Calcium ATPase, transduction domain A"/>
    <property type="match status" value="1"/>
</dbReference>
<dbReference type="PANTHER" id="PTHR43520:SF5">
    <property type="entry name" value="CATION-TRANSPORTING P-TYPE ATPASE-RELATED"/>
    <property type="match status" value="1"/>
</dbReference>
<feature type="transmembrane region" description="Helical" evidence="15">
    <location>
        <begin position="267"/>
        <end position="285"/>
    </location>
</feature>
<dbReference type="EMBL" id="BMKG01000024">
    <property type="protein sequence ID" value="GGC18374.1"/>
    <property type="molecule type" value="Genomic_DNA"/>
</dbReference>
<feature type="transmembrane region" description="Helical" evidence="15">
    <location>
        <begin position="209"/>
        <end position="231"/>
    </location>
</feature>
<organism evidence="18 19">
    <name type="scientific">Pseudoduganella buxea</name>
    <dbReference type="NCBI Taxonomy" id="1949069"/>
    <lineage>
        <taxon>Bacteria</taxon>
        <taxon>Pseudomonadati</taxon>
        <taxon>Pseudomonadota</taxon>
        <taxon>Betaproteobacteria</taxon>
        <taxon>Burkholderiales</taxon>
        <taxon>Oxalobacteraceae</taxon>
        <taxon>Telluria group</taxon>
        <taxon>Pseudoduganella</taxon>
    </lineage>
</organism>
<evidence type="ECO:0000256" key="13">
    <source>
        <dbReference type="ARBA" id="ARBA00023065"/>
    </source>
</evidence>
<keyword evidence="8 15" id="KW-0547">Nucleotide-binding</keyword>
<dbReference type="NCBIfam" id="TIGR01525">
    <property type="entry name" value="ATPase-IB_hvy"/>
    <property type="match status" value="1"/>
</dbReference>
<dbReference type="InterPro" id="IPR023214">
    <property type="entry name" value="HAD_sf"/>
</dbReference>
<dbReference type="CDD" id="cd00371">
    <property type="entry name" value="HMA"/>
    <property type="match status" value="1"/>
</dbReference>
<sequence>MNTPCFHCGLPVPGEATWHVAIDGIDRAMCCPGCEAVARTIVDIGQAGYYRARTGFAATGTAAELVPQELKLYDSDPRFTAAEGDIEAVLLVDGIRCAACVWLIEHRLLALDGVVVASLNVATERLTVRWQAGKVQLSDVLQALRGIGYAAYPYDAARHTEQLRKASRTLGRQLFVAGLCMMQVMMYVAPEYMADDGTLDGDMAALMRWASLLLTLPAIVYSAQPFFAGAWASLRARVLGMDVPVALGIGAGFLGSVVATWRGAGDVYFDSVTMFIFLLLASRWLELLARRKAAGALERMQHALPASATRLAAWPGGATAIVPAAALLVGDHVAVKPGEAFAADGVLVEGRTAVDLALLTGESAPQAKGPGDTVPGGAVNVSAAVVLRVTRPVADSTLSNLLKLVERAGAAKPKIAQWADRTAARFVLALLVFAAATFIFWSWFDPARAWPVAIAVLVVSCPCALSLATPSALAAATDRLLARGILVVRPHVLETLQRATHVVFDKTGTLTAGRPAVQALHVFGAMDARAATQVAAALEAGSLHPLGRAIVAHAAQPATVQATQLEETPGQGLAGVVDGQAYRLGNARHAAGLAGTPPPMVDGGDGVTLVWLATPGYWLACFAISDALRPDARETIDWFRAQGKEVVLLSGDRQELADAVARQLGIGKALGDCLSERKLDYVQRLQRKGAVVAMVGDGINDAAVLSAADVSFAMGSGAALAQVHADTVLLHGRVGMVMEAAAMARATARVIRQNLAWATLYNLVAIPAAAFGLLGPWLAGVGMAASSAIVIVNALRLRRE</sequence>
<dbReference type="InterPro" id="IPR001757">
    <property type="entry name" value="P_typ_ATPase"/>
</dbReference>
<dbReference type="InterPro" id="IPR036412">
    <property type="entry name" value="HAD-like_sf"/>
</dbReference>
<dbReference type="InterPro" id="IPR023299">
    <property type="entry name" value="ATPase_P-typ_cyto_dom_N"/>
</dbReference>
<dbReference type="GO" id="GO:0055070">
    <property type="term" value="P:copper ion homeostasis"/>
    <property type="evidence" value="ECO:0007669"/>
    <property type="project" value="TreeGrafter"/>
</dbReference>
<evidence type="ECO:0000313" key="20">
    <source>
        <dbReference type="Proteomes" id="UP000622638"/>
    </source>
</evidence>
<keyword evidence="5" id="KW-0597">Phosphoprotein</keyword>
<keyword evidence="9 15" id="KW-0067">ATP-binding</keyword>
<keyword evidence="6 15" id="KW-0812">Transmembrane</keyword>
<dbReference type="EMBL" id="WNKZ01000012">
    <property type="protein sequence ID" value="MTV52464.1"/>
    <property type="molecule type" value="Genomic_DNA"/>
</dbReference>
<dbReference type="Pfam" id="PF12156">
    <property type="entry name" value="ATPase-cat_bd"/>
    <property type="match status" value="1"/>
</dbReference>
<dbReference type="Proteomes" id="UP000622638">
    <property type="component" value="Unassembled WGS sequence"/>
</dbReference>
<feature type="domain" description="HMA" evidence="16">
    <location>
        <begin position="86"/>
        <end position="152"/>
    </location>
</feature>
<dbReference type="PROSITE" id="PS50846">
    <property type="entry name" value="HMA_2"/>
    <property type="match status" value="1"/>
</dbReference>
<dbReference type="InterPro" id="IPR006121">
    <property type="entry name" value="HMA_dom"/>
</dbReference>
<dbReference type="InterPro" id="IPR027256">
    <property type="entry name" value="P-typ_ATPase_IB"/>
</dbReference>
<keyword evidence="20" id="KW-1185">Reference proteome</keyword>
<dbReference type="AlphaFoldDB" id="A0A6I3STT7"/>
<feature type="transmembrane region" description="Helical" evidence="15">
    <location>
        <begin position="777"/>
        <end position="795"/>
    </location>
</feature>
<reference evidence="18 19" key="3">
    <citation type="submission" date="2019-11" db="EMBL/GenBank/DDBJ databases">
        <title>Type strains purchased from KCTC, JCM and DSMZ.</title>
        <authorList>
            <person name="Lu H."/>
        </authorList>
    </citation>
    <scope>NUCLEOTIDE SEQUENCE [LARGE SCALE GENOMIC DNA]</scope>
    <source>
        <strain evidence="18 19">KCTC 52429</strain>
    </source>
</reference>
<keyword evidence="7 15" id="KW-0479">Metal-binding</keyword>